<keyword evidence="3" id="KW-0966">Cell projection</keyword>
<name>A0A5D4MGF6_9BACI</name>
<accession>A0A5D4MGF6</accession>
<feature type="compositionally biased region" description="Polar residues" evidence="1">
    <location>
        <begin position="413"/>
        <end position="424"/>
    </location>
</feature>
<evidence type="ECO:0000256" key="1">
    <source>
        <dbReference type="SAM" id="MobiDB-lite"/>
    </source>
</evidence>
<keyword evidence="3" id="KW-0282">Flagellum</keyword>
<sequence>MNVGAMLSMQNLGQLSNREKVNGSQEGENGILFSRLFSSEMESEASGEQIETEMMQLLKLLQILQGESTGTLETKEISDVNLKAVLTEAGFTEMEFLEAVQSLMQGIVKEIPQLKEIVSLLKEEEGEEALIQLLEVISLVSVDNLKKLDQPSLQLLLKASKVLEQGLRQTDSNNIQAEKAESLQNNLRIIGQKLEQIFNGGDLKSAKWSEILKRAFDANLSGRNTDAISKNAVQHSFSVNKPSGEKSANLVQLNGKHLSFQTNNIDSAAESPLEGEKPSKGNGVPFTSLIGQHQTGKIEQFSLFLNRNQNGTTYEQFVKEFANILGRSQMMHTPNMSKLLIKLYPEQLGSLRIEILQQNGVMTARILASTKAAKDILDSQLTGLRQALSSQNLQVEKIEVAHTLNEMNRQERQPSQQNNGQQPKEQSNQQQDENENPETTFKELLMNSEV</sequence>
<dbReference type="Gene3D" id="3.30.750.140">
    <property type="match status" value="1"/>
</dbReference>
<dbReference type="AlphaFoldDB" id="A0A5D4MGF6"/>
<keyword evidence="3" id="KW-0969">Cilium</keyword>
<dbReference type="Proteomes" id="UP000325182">
    <property type="component" value="Unassembled WGS sequence"/>
</dbReference>
<comment type="caution">
    <text evidence="3">The sequence shown here is derived from an EMBL/GenBank/DDBJ whole genome shotgun (WGS) entry which is preliminary data.</text>
</comment>
<dbReference type="CDD" id="cd17470">
    <property type="entry name" value="T3SS_Flik_C"/>
    <property type="match status" value="1"/>
</dbReference>
<evidence type="ECO:0000313" key="4">
    <source>
        <dbReference type="Proteomes" id="UP000325182"/>
    </source>
</evidence>
<feature type="domain" description="Flagellar hook-length control protein-like C-terminal" evidence="2">
    <location>
        <begin position="328"/>
        <end position="403"/>
    </location>
</feature>
<evidence type="ECO:0000313" key="3">
    <source>
        <dbReference type="EMBL" id="TYS00136.1"/>
    </source>
</evidence>
<feature type="region of interest" description="Disordered" evidence="1">
    <location>
        <begin position="408"/>
        <end position="450"/>
    </location>
</feature>
<protein>
    <submittedName>
        <fullName evidence="3">Flagellar hook-length control protein FliK</fullName>
    </submittedName>
</protein>
<gene>
    <name evidence="3" type="ORF">FZC84_06185</name>
</gene>
<dbReference type="RefSeq" id="WP_148953301.1">
    <property type="nucleotide sequence ID" value="NZ_VTEG01000003.1"/>
</dbReference>
<reference evidence="3 4" key="1">
    <citation type="submission" date="2019-08" db="EMBL/GenBank/DDBJ databases">
        <title>Bacillus genomes from the desert of Cuatro Cienegas, Coahuila.</title>
        <authorList>
            <person name="Olmedo-Alvarez G."/>
        </authorList>
    </citation>
    <scope>NUCLEOTIDE SEQUENCE [LARGE SCALE GENOMIC DNA]</scope>
    <source>
        <strain evidence="3 4">CH128b_4D</strain>
    </source>
</reference>
<dbReference type="InterPro" id="IPR038610">
    <property type="entry name" value="FliK-like_C_sf"/>
</dbReference>
<proteinExistence type="predicted"/>
<evidence type="ECO:0000259" key="2">
    <source>
        <dbReference type="Pfam" id="PF02120"/>
    </source>
</evidence>
<organism evidence="3 4">
    <name type="scientific">Rossellomorea vietnamensis</name>
    <dbReference type="NCBI Taxonomy" id="218284"/>
    <lineage>
        <taxon>Bacteria</taxon>
        <taxon>Bacillati</taxon>
        <taxon>Bacillota</taxon>
        <taxon>Bacilli</taxon>
        <taxon>Bacillales</taxon>
        <taxon>Bacillaceae</taxon>
        <taxon>Rossellomorea</taxon>
    </lineage>
</organism>
<dbReference type="EMBL" id="VTEG01000003">
    <property type="protein sequence ID" value="TYS00136.1"/>
    <property type="molecule type" value="Genomic_DNA"/>
</dbReference>
<dbReference type="Pfam" id="PF02120">
    <property type="entry name" value="Flg_hook"/>
    <property type="match status" value="1"/>
</dbReference>
<dbReference type="InterPro" id="IPR021136">
    <property type="entry name" value="Flagellar_hook_control-like_C"/>
</dbReference>